<dbReference type="AlphaFoldDB" id="A0A8X6TID3"/>
<name>A0A8X6TID3_NEPPI</name>
<dbReference type="Proteomes" id="UP000887013">
    <property type="component" value="Unassembled WGS sequence"/>
</dbReference>
<evidence type="ECO:0000313" key="2">
    <source>
        <dbReference type="Proteomes" id="UP000887013"/>
    </source>
</evidence>
<accession>A0A8X6TID3</accession>
<proteinExistence type="predicted"/>
<keyword evidence="2" id="KW-1185">Reference proteome</keyword>
<evidence type="ECO:0000313" key="1">
    <source>
        <dbReference type="EMBL" id="GFT20457.1"/>
    </source>
</evidence>
<protein>
    <submittedName>
        <fullName evidence="1">Uncharacterized protein</fullName>
    </submittedName>
</protein>
<organism evidence="1 2">
    <name type="scientific">Nephila pilipes</name>
    <name type="common">Giant wood spider</name>
    <name type="synonym">Nephila maculata</name>
    <dbReference type="NCBI Taxonomy" id="299642"/>
    <lineage>
        <taxon>Eukaryota</taxon>
        <taxon>Metazoa</taxon>
        <taxon>Ecdysozoa</taxon>
        <taxon>Arthropoda</taxon>
        <taxon>Chelicerata</taxon>
        <taxon>Arachnida</taxon>
        <taxon>Araneae</taxon>
        <taxon>Araneomorphae</taxon>
        <taxon>Entelegynae</taxon>
        <taxon>Araneoidea</taxon>
        <taxon>Nephilidae</taxon>
        <taxon>Nephila</taxon>
    </lineage>
</organism>
<reference evidence="1" key="1">
    <citation type="submission" date="2020-08" db="EMBL/GenBank/DDBJ databases">
        <title>Multicomponent nature underlies the extraordinary mechanical properties of spider dragline silk.</title>
        <authorList>
            <person name="Kono N."/>
            <person name="Nakamura H."/>
            <person name="Mori M."/>
            <person name="Yoshida Y."/>
            <person name="Ohtoshi R."/>
            <person name="Malay A.D."/>
            <person name="Moran D.A.P."/>
            <person name="Tomita M."/>
            <person name="Numata K."/>
            <person name="Arakawa K."/>
        </authorList>
    </citation>
    <scope>NUCLEOTIDE SEQUENCE</scope>
</reference>
<dbReference type="OrthoDB" id="6420957at2759"/>
<gene>
    <name evidence="1" type="ORF">NPIL_593781</name>
</gene>
<dbReference type="EMBL" id="BMAW01105688">
    <property type="protein sequence ID" value="GFT20457.1"/>
    <property type="molecule type" value="Genomic_DNA"/>
</dbReference>
<sequence>MKSPKLTAQNRNVVIGNQCTHGSNIESLTAFLLSREIDGLLRNSRQSHSPLGTLASLPELLFDRHYEWRCHQDLFSPPILKFNGKLKSFPQELYGFRLDMKWTDT</sequence>
<comment type="caution">
    <text evidence="1">The sequence shown here is derived from an EMBL/GenBank/DDBJ whole genome shotgun (WGS) entry which is preliminary data.</text>
</comment>